<dbReference type="NCBIfam" id="NF007912">
    <property type="entry name" value="PRK10625.1"/>
    <property type="match status" value="1"/>
</dbReference>
<accession>A0ABV2AXU7</accession>
<dbReference type="Gene3D" id="3.20.20.100">
    <property type="entry name" value="NADP-dependent oxidoreductase domain"/>
    <property type="match status" value="1"/>
</dbReference>
<feature type="domain" description="NADP-dependent oxidoreductase" evidence="2">
    <location>
        <begin position="15"/>
        <end position="337"/>
    </location>
</feature>
<gene>
    <name evidence="3" type="ORF">SADO_04410</name>
</gene>
<comment type="caution">
    <text evidence="3">The sequence shown here is derived from an EMBL/GenBank/DDBJ whole genome shotgun (WGS) entry which is preliminary data.</text>
</comment>
<evidence type="ECO:0000313" key="3">
    <source>
        <dbReference type="EMBL" id="MES1928471.1"/>
    </source>
</evidence>
<reference evidence="3 4" key="1">
    <citation type="submission" date="2013-03" db="EMBL/GenBank/DDBJ databases">
        <title>Salinisphaera dokdonensis CL-ES53 Genome Sequencing.</title>
        <authorList>
            <person name="Li C."/>
            <person name="Lai Q."/>
            <person name="Shao Z."/>
        </authorList>
    </citation>
    <scope>NUCLEOTIDE SEQUENCE [LARGE SCALE GENOMIC DNA]</scope>
    <source>
        <strain evidence="3 4">CL-ES53</strain>
    </source>
</reference>
<dbReference type="Pfam" id="PF00248">
    <property type="entry name" value="Aldo_ket_red"/>
    <property type="match status" value="1"/>
</dbReference>
<dbReference type="InterPro" id="IPR050523">
    <property type="entry name" value="AKR_Detox_Biosynth"/>
</dbReference>
<dbReference type="PANTHER" id="PTHR43364:SF4">
    <property type="entry name" value="NAD(P)-LINKED OXIDOREDUCTASE SUPERFAMILY PROTEIN"/>
    <property type="match status" value="1"/>
</dbReference>
<sequence>MQYRKLGRSDIDVSRICLGTMTFGEQNTEEEAHRQIDYALDQGVNFIDAAEMYPVPPKADTHGRTEEYIGSWLAASGRRDDVVLASKVTGRSKMDYLRDGFETRLTPRQIRGAVEASLERLHTEYLDLYQVHWPDRSTNTFGKRGYVHNEEDDAVPIEETLGELGRLVDEGKIRCVGISNETPWGLMRYVRAAEIENLPRVVSIQNPYSLLNRSFEVGLAECAEREDVRLLAYSPLAFGMLTGKYLNGAAPEGARLTRWERFSRYTNARGQQATAAYVALAQKHGVDPAQMALAYVNSRSFLTSNIIGATTMAQLETNIASADVELSDELIESIEAIHADNPTPCP</sequence>
<dbReference type="EMBL" id="APND01000001">
    <property type="protein sequence ID" value="MES1928471.1"/>
    <property type="molecule type" value="Genomic_DNA"/>
</dbReference>
<dbReference type="PANTHER" id="PTHR43364">
    <property type="entry name" value="NADH-SPECIFIC METHYLGLYOXAL REDUCTASE-RELATED"/>
    <property type="match status" value="1"/>
</dbReference>
<keyword evidence="4" id="KW-1185">Reference proteome</keyword>
<name>A0ABV2AXU7_9GAMM</name>
<keyword evidence="1" id="KW-0560">Oxidoreductase</keyword>
<evidence type="ECO:0000259" key="2">
    <source>
        <dbReference type="Pfam" id="PF00248"/>
    </source>
</evidence>
<dbReference type="CDD" id="cd19094">
    <property type="entry name" value="AKR_Tas-like"/>
    <property type="match status" value="1"/>
</dbReference>
<dbReference type="InterPro" id="IPR036812">
    <property type="entry name" value="NAD(P)_OxRdtase_dom_sf"/>
</dbReference>
<dbReference type="RefSeq" id="WP_353109563.1">
    <property type="nucleotide sequence ID" value="NZ_APND01000001.1"/>
</dbReference>
<dbReference type="SUPFAM" id="SSF51430">
    <property type="entry name" value="NAD(P)-linked oxidoreductase"/>
    <property type="match status" value="1"/>
</dbReference>
<evidence type="ECO:0000313" key="4">
    <source>
        <dbReference type="Proteomes" id="UP001460888"/>
    </source>
</evidence>
<protein>
    <submittedName>
        <fullName evidence="3">Aldo/keto reductase</fullName>
    </submittedName>
</protein>
<proteinExistence type="predicted"/>
<organism evidence="3 4">
    <name type="scientific">Salinisphaera dokdonensis CL-ES53</name>
    <dbReference type="NCBI Taxonomy" id="1304272"/>
    <lineage>
        <taxon>Bacteria</taxon>
        <taxon>Pseudomonadati</taxon>
        <taxon>Pseudomonadota</taxon>
        <taxon>Gammaproteobacteria</taxon>
        <taxon>Salinisphaerales</taxon>
        <taxon>Salinisphaeraceae</taxon>
        <taxon>Salinisphaera</taxon>
    </lineage>
</organism>
<dbReference type="Proteomes" id="UP001460888">
    <property type="component" value="Unassembled WGS sequence"/>
</dbReference>
<evidence type="ECO:0000256" key="1">
    <source>
        <dbReference type="ARBA" id="ARBA00023002"/>
    </source>
</evidence>
<dbReference type="InterPro" id="IPR023210">
    <property type="entry name" value="NADP_OxRdtase_dom"/>
</dbReference>